<accession>X5DJ45</accession>
<comment type="similarity">
    <text evidence="1">Belongs to the dTDP-4-dehydrorhamnose 3,5-epimerase family.</text>
</comment>
<feature type="active site" description="Proton acceptor" evidence="2">
    <location>
        <position position="67"/>
    </location>
</feature>
<dbReference type="EC" id="1.1.1.133" evidence="4"/>
<dbReference type="Proteomes" id="UP000023703">
    <property type="component" value="Chromosome"/>
</dbReference>
<dbReference type="SUPFAM" id="SSF51182">
    <property type="entry name" value="RmlC-like cupins"/>
    <property type="match status" value="1"/>
</dbReference>
<sequence length="228" mass="24525">MVVGMHDITDLEIPGAWVAEPRVFGDDRGTFHEWFRADIVAEKLGHPLDVPQANLSTSRDGVIRGVHFADVPPGQAKYVTCVAGRVVDVLVDLRRGSPTFMKHVSVELSAANRRGIYIPIGVGHAFGVPAGVGEATVSYLVSEGYDPAAEHAVSPLAPALDIDWAAHGVADSAGDVVLSDKDRAAPTVTEIERGGLALPSWNECRGWEKELRLAWEQAQSDAENWEGE</sequence>
<dbReference type="HOGENOM" id="CLU_090940_0_0_11"/>
<evidence type="ECO:0000256" key="3">
    <source>
        <dbReference type="PIRSR" id="PIRSR600888-3"/>
    </source>
</evidence>
<dbReference type="GO" id="GO:0019305">
    <property type="term" value="P:dTDP-rhamnose biosynthetic process"/>
    <property type="evidence" value="ECO:0007669"/>
    <property type="project" value="TreeGrafter"/>
</dbReference>
<evidence type="ECO:0000256" key="1">
    <source>
        <dbReference type="ARBA" id="ARBA00010154"/>
    </source>
</evidence>
<dbReference type="CDD" id="cd00438">
    <property type="entry name" value="cupin_RmlC"/>
    <property type="match status" value="1"/>
</dbReference>
<evidence type="ECO:0000313" key="5">
    <source>
        <dbReference type="Proteomes" id="UP000023703"/>
    </source>
</evidence>
<dbReference type="GO" id="GO:0005829">
    <property type="term" value="C:cytosol"/>
    <property type="evidence" value="ECO:0007669"/>
    <property type="project" value="TreeGrafter"/>
</dbReference>
<dbReference type="STRING" id="1404245.CGLY_03300"/>
<dbReference type="GO" id="GO:0008831">
    <property type="term" value="F:dTDP-4-dehydrorhamnose reductase activity"/>
    <property type="evidence" value="ECO:0007669"/>
    <property type="project" value="UniProtKB-EC"/>
</dbReference>
<dbReference type="OrthoDB" id="9800680at2"/>
<feature type="active site" description="Proton donor" evidence="2">
    <location>
        <position position="139"/>
    </location>
</feature>
<feature type="site" description="Participates in a stacking interaction with the thymidine ring of dTDP-4-oxo-6-deoxyglucose" evidence="3">
    <location>
        <position position="145"/>
    </location>
</feature>
<dbReference type="InterPro" id="IPR000888">
    <property type="entry name" value="RmlC-like"/>
</dbReference>
<dbReference type="EMBL" id="CP006842">
    <property type="protein sequence ID" value="AHW63108.1"/>
    <property type="molecule type" value="Genomic_DNA"/>
</dbReference>
<dbReference type="InterPro" id="IPR011051">
    <property type="entry name" value="RmlC_Cupin_sf"/>
</dbReference>
<dbReference type="GO" id="GO:0000271">
    <property type="term" value="P:polysaccharide biosynthetic process"/>
    <property type="evidence" value="ECO:0007669"/>
    <property type="project" value="TreeGrafter"/>
</dbReference>
<dbReference type="KEGG" id="cgy:CGLY_03300"/>
<dbReference type="PANTHER" id="PTHR21047">
    <property type="entry name" value="DTDP-6-DEOXY-D-GLUCOSE-3,5 EPIMERASE"/>
    <property type="match status" value="1"/>
</dbReference>
<dbReference type="Pfam" id="PF00908">
    <property type="entry name" value="dTDP_sugar_isom"/>
    <property type="match status" value="1"/>
</dbReference>
<protein>
    <submittedName>
        <fullName evidence="4">dTDP-4-dehydrorhamnose reductase</fullName>
        <ecNumber evidence="4">1.1.1.133</ecNumber>
    </submittedName>
</protein>
<dbReference type="eggNOG" id="COG1898">
    <property type="taxonomic scope" value="Bacteria"/>
</dbReference>
<organism evidence="4 5">
    <name type="scientific">Corynebacterium glyciniphilum AJ 3170</name>
    <dbReference type="NCBI Taxonomy" id="1404245"/>
    <lineage>
        <taxon>Bacteria</taxon>
        <taxon>Bacillati</taxon>
        <taxon>Actinomycetota</taxon>
        <taxon>Actinomycetes</taxon>
        <taxon>Mycobacteriales</taxon>
        <taxon>Corynebacteriaceae</taxon>
        <taxon>Corynebacterium</taxon>
    </lineage>
</organism>
<proteinExistence type="inferred from homology"/>
<dbReference type="Gene3D" id="2.60.120.10">
    <property type="entry name" value="Jelly Rolls"/>
    <property type="match status" value="1"/>
</dbReference>
<keyword evidence="5" id="KW-1185">Reference proteome</keyword>
<dbReference type="InterPro" id="IPR014710">
    <property type="entry name" value="RmlC-like_jellyroll"/>
</dbReference>
<name>X5DJ45_9CORY</name>
<dbReference type="GO" id="GO:0008830">
    <property type="term" value="F:dTDP-4-dehydrorhamnose 3,5-epimerase activity"/>
    <property type="evidence" value="ECO:0007669"/>
    <property type="project" value="InterPro"/>
</dbReference>
<dbReference type="PANTHER" id="PTHR21047:SF2">
    <property type="entry name" value="THYMIDINE DIPHOSPHO-4-KETO-RHAMNOSE 3,5-EPIMERASE"/>
    <property type="match status" value="1"/>
</dbReference>
<evidence type="ECO:0000313" key="4">
    <source>
        <dbReference type="EMBL" id="AHW63108.1"/>
    </source>
</evidence>
<reference evidence="4 5" key="1">
    <citation type="journal article" date="2015" name="Int. J. Syst. Evol. Microbiol.">
        <title>Revisiting Corynebacterium glyciniphilum (ex Kubota et al., 1972) sp. nov., nom. rev., isolated from putrefied banana.</title>
        <authorList>
            <person name="Al-Dilaimi A."/>
            <person name="Bednarz H."/>
            <person name="Lomker A."/>
            <person name="Niehaus K."/>
            <person name="Kalinowski J."/>
            <person name="Ruckert C."/>
        </authorList>
    </citation>
    <scope>NUCLEOTIDE SEQUENCE [LARGE SCALE GENOMIC DNA]</scope>
    <source>
        <strain evidence="4">AJ 3170</strain>
    </source>
</reference>
<evidence type="ECO:0000256" key="2">
    <source>
        <dbReference type="PIRSR" id="PIRSR600888-1"/>
    </source>
</evidence>
<keyword evidence="4" id="KW-0560">Oxidoreductase</keyword>
<dbReference type="AlphaFoldDB" id="X5DJ45"/>
<gene>
    <name evidence="4" type="primary">rmlC</name>
    <name evidence="4" type="ORF">CGLY_03300</name>
</gene>